<accession>A0A9W7LAT9</accession>
<dbReference type="EMBL" id="BRYA01000212">
    <property type="protein sequence ID" value="GMI44305.1"/>
    <property type="molecule type" value="Genomic_DNA"/>
</dbReference>
<dbReference type="OrthoDB" id="1683373at2759"/>
<gene>
    <name evidence="6" type="ORF">TrCOL_g11353</name>
</gene>
<evidence type="ECO:0000313" key="6">
    <source>
        <dbReference type="EMBL" id="GMI44305.1"/>
    </source>
</evidence>
<evidence type="ECO:0000256" key="5">
    <source>
        <dbReference type="SAM" id="MobiDB-lite"/>
    </source>
</evidence>
<feature type="region of interest" description="Disordered" evidence="5">
    <location>
        <begin position="68"/>
        <end position="184"/>
    </location>
</feature>
<name>A0A9W7LAT9_9STRA</name>
<dbReference type="AlphaFoldDB" id="A0A9W7LAT9"/>
<dbReference type="GO" id="GO:0005096">
    <property type="term" value="F:GTPase activator activity"/>
    <property type="evidence" value="ECO:0007669"/>
    <property type="project" value="UniProtKB-KW"/>
</dbReference>
<comment type="caution">
    <text evidence="6">The sequence shown here is derived from an EMBL/GenBank/DDBJ whole genome shotgun (WGS) entry which is preliminary data.</text>
</comment>
<dbReference type="GO" id="GO:0005094">
    <property type="term" value="F:Rho GDP-dissociation inhibitor activity"/>
    <property type="evidence" value="ECO:0007669"/>
    <property type="project" value="InterPro"/>
</dbReference>
<dbReference type="Pfam" id="PF02115">
    <property type="entry name" value="Rho_GDI"/>
    <property type="match status" value="1"/>
</dbReference>
<comment type="subcellular location">
    <subcellularLocation>
        <location evidence="1">Cytoplasm</location>
    </subcellularLocation>
</comment>
<feature type="region of interest" description="Disordered" evidence="5">
    <location>
        <begin position="1"/>
        <end position="53"/>
    </location>
</feature>
<evidence type="ECO:0000256" key="3">
    <source>
        <dbReference type="ARBA" id="ARBA00022468"/>
    </source>
</evidence>
<dbReference type="Proteomes" id="UP001165065">
    <property type="component" value="Unassembled WGS sequence"/>
</dbReference>
<keyword evidence="3" id="KW-0343">GTPase activation</keyword>
<dbReference type="PANTHER" id="PTHR10980:SF3">
    <property type="entry name" value="LD16419P"/>
    <property type="match status" value="1"/>
</dbReference>
<organism evidence="6 7">
    <name type="scientific">Triparma columacea</name>
    <dbReference type="NCBI Taxonomy" id="722753"/>
    <lineage>
        <taxon>Eukaryota</taxon>
        <taxon>Sar</taxon>
        <taxon>Stramenopiles</taxon>
        <taxon>Ochrophyta</taxon>
        <taxon>Bolidophyceae</taxon>
        <taxon>Parmales</taxon>
        <taxon>Triparmaceae</taxon>
        <taxon>Triparma</taxon>
    </lineage>
</organism>
<feature type="compositionally biased region" description="Basic and acidic residues" evidence="5">
    <location>
        <begin position="154"/>
        <end position="167"/>
    </location>
</feature>
<dbReference type="FunFam" id="2.70.50.30:FF:000004">
    <property type="entry name" value="Rho GDP-dissociation inhibitor 1"/>
    <property type="match status" value="1"/>
</dbReference>
<protein>
    <submittedName>
        <fullName evidence="6">Uncharacterized protein</fullName>
    </submittedName>
</protein>
<evidence type="ECO:0000256" key="2">
    <source>
        <dbReference type="ARBA" id="ARBA00009758"/>
    </source>
</evidence>
<dbReference type="GO" id="GO:0005829">
    <property type="term" value="C:cytosol"/>
    <property type="evidence" value="ECO:0007669"/>
    <property type="project" value="TreeGrafter"/>
</dbReference>
<keyword evidence="4" id="KW-0963">Cytoplasm</keyword>
<dbReference type="PANTHER" id="PTHR10980">
    <property type="entry name" value="RHO GDP-DISSOCIATION INHIBITOR"/>
    <property type="match status" value="1"/>
</dbReference>
<reference evidence="7" key="1">
    <citation type="journal article" date="2023" name="Commun. Biol.">
        <title>Genome analysis of Parmales, the sister group of diatoms, reveals the evolutionary specialization of diatoms from phago-mixotrophs to photoautotrophs.</title>
        <authorList>
            <person name="Ban H."/>
            <person name="Sato S."/>
            <person name="Yoshikawa S."/>
            <person name="Yamada K."/>
            <person name="Nakamura Y."/>
            <person name="Ichinomiya M."/>
            <person name="Sato N."/>
            <person name="Blanc-Mathieu R."/>
            <person name="Endo H."/>
            <person name="Kuwata A."/>
            <person name="Ogata H."/>
        </authorList>
    </citation>
    <scope>NUCLEOTIDE SEQUENCE [LARGE SCALE GENOMIC DNA]</scope>
</reference>
<dbReference type="GO" id="GO:0016020">
    <property type="term" value="C:membrane"/>
    <property type="evidence" value="ECO:0007669"/>
    <property type="project" value="TreeGrafter"/>
</dbReference>
<sequence>MSELAAESAQRKQAGRRASALLDAEQASRVSVVKAEEDEAKAERVSNQRRASAMMDLEQAARIQKIKLEEEMDSIERKSNQRRASNSMDMEQKRRIAEAAAEEEAEKVERRKSQAAAAAALDAEQSRRVSEASASEVSLSLERTSAGASALKQMDLERDRRASEKQPRSSLVKDAGVLDELQEEVDESESVAVVGDAKGLGAEPAEKVNISVKASANVGDIMGKDAGDESLRKYKENLLGKAAKGDLGDTADPRKVVVTEFRVVFEDKKVPDVVYDLSTDDGVKVMQDKGLKIKEGSGFKFELSFRVNHEILTGLKFVNRTRKGIFGQTESLVIGSFAPASDPYKFVFPRYGYNEAPAGMMYRGTYKATDKFVDSDGNLHLSYDYKVQITK</sequence>
<dbReference type="Gene3D" id="2.70.50.30">
    <property type="entry name" value="Coagulation Factor XIII, subunit A, domain 1"/>
    <property type="match status" value="1"/>
</dbReference>
<evidence type="ECO:0000313" key="7">
    <source>
        <dbReference type="Proteomes" id="UP001165065"/>
    </source>
</evidence>
<dbReference type="InterPro" id="IPR024792">
    <property type="entry name" value="RhoGDI_dom_sf"/>
</dbReference>
<evidence type="ECO:0000256" key="1">
    <source>
        <dbReference type="ARBA" id="ARBA00004496"/>
    </source>
</evidence>
<dbReference type="SUPFAM" id="SSF81296">
    <property type="entry name" value="E set domains"/>
    <property type="match status" value="1"/>
</dbReference>
<comment type="similarity">
    <text evidence="2">Belongs to the Rho GDI family.</text>
</comment>
<keyword evidence="7" id="KW-1185">Reference proteome</keyword>
<proteinExistence type="inferred from homology"/>
<dbReference type="GO" id="GO:0007266">
    <property type="term" value="P:Rho protein signal transduction"/>
    <property type="evidence" value="ECO:0007669"/>
    <property type="project" value="InterPro"/>
</dbReference>
<feature type="compositionally biased region" description="Basic and acidic residues" evidence="5">
    <location>
        <begin position="68"/>
        <end position="79"/>
    </location>
</feature>
<dbReference type="InterPro" id="IPR014756">
    <property type="entry name" value="Ig_E-set"/>
</dbReference>
<evidence type="ECO:0000256" key="4">
    <source>
        <dbReference type="ARBA" id="ARBA00022490"/>
    </source>
</evidence>
<dbReference type="InterPro" id="IPR000406">
    <property type="entry name" value="Rho_GDI"/>
</dbReference>
<feature type="compositionally biased region" description="Low complexity" evidence="5">
    <location>
        <begin position="131"/>
        <end position="143"/>
    </location>
</feature>